<dbReference type="EMBL" id="JACRYL010000001">
    <property type="protein sequence ID" value="MBC6108960.1"/>
    <property type="molecule type" value="Genomic_DNA"/>
</dbReference>
<dbReference type="Proteomes" id="UP000652755">
    <property type="component" value="Unassembled WGS sequence"/>
</dbReference>
<keyword evidence="10" id="KW-1185">Reference proteome</keyword>
<feature type="transmembrane region" description="Helical" evidence="7">
    <location>
        <begin position="379"/>
        <end position="394"/>
    </location>
</feature>
<feature type="transmembrane region" description="Helical" evidence="7">
    <location>
        <begin position="312"/>
        <end position="335"/>
    </location>
</feature>
<gene>
    <name evidence="9" type="ORF">H7U22_00850</name>
</gene>
<evidence type="ECO:0000256" key="3">
    <source>
        <dbReference type="ARBA" id="ARBA00022475"/>
    </source>
</evidence>
<keyword evidence="3" id="KW-1003">Cell membrane</keyword>
<evidence type="ECO:0000256" key="1">
    <source>
        <dbReference type="ARBA" id="ARBA00004651"/>
    </source>
</evidence>
<evidence type="ECO:0000259" key="8">
    <source>
        <dbReference type="PROSITE" id="PS50850"/>
    </source>
</evidence>
<protein>
    <submittedName>
        <fullName evidence="9">MFS transporter</fullName>
    </submittedName>
</protein>
<dbReference type="InterPro" id="IPR036259">
    <property type="entry name" value="MFS_trans_sf"/>
</dbReference>
<feature type="transmembrane region" description="Helical" evidence="7">
    <location>
        <begin position="289"/>
        <end position="306"/>
    </location>
</feature>
<feature type="transmembrane region" description="Helical" evidence="7">
    <location>
        <begin position="105"/>
        <end position="123"/>
    </location>
</feature>
<dbReference type="Gene3D" id="1.20.1250.20">
    <property type="entry name" value="MFS general substrate transporter like domains"/>
    <property type="match status" value="1"/>
</dbReference>
<feature type="transmembrane region" description="Helical" evidence="7">
    <location>
        <begin position="254"/>
        <end position="277"/>
    </location>
</feature>
<evidence type="ECO:0000256" key="6">
    <source>
        <dbReference type="ARBA" id="ARBA00023136"/>
    </source>
</evidence>
<evidence type="ECO:0000256" key="5">
    <source>
        <dbReference type="ARBA" id="ARBA00022989"/>
    </source>
</evidence>
<evidence type="ECO:0000256" key="4">
    <source>
        <dbReference type="ARBA" id="ARBA00022692"/>
    </source>
</evidence>
<dbReference type="PROSITE" id="PS50850">
    <property type="entry name" value="MFS"/>
    <property type="match status" value="1"/>
</dbReference>
<feature type="domain" description="Major facilitator superfamily (MFS) profile" evidence="8">
    <location>
        <begin position="1"/>
        <end position="401"/>
    </location>
</feature>
<accession>A0ABR7KLL6</accession>
<comment type="caution">
    <text evidence="9">The sequence shown here is derived from an EMBL/GenBank/DDBJ whole genome shotgun (WGS) entry which is preliminary data.</text>
</comment>
<evidence type="ECO:0000313" key="9">
    <source>
        <dbReference type="EMBL" id="MBC6108960.1"/>
    </source>
</evidence>
<feature type="transmembrane region" description="Helical" evidence="7">
    <location>
        <begin position="47"/>
        <end position="67"/>
    </location>
</feature>
<feature type="transmembrane region" description="Helical" evidence="7">
    <location>
        <begin position="175"/>
        <end position="194"/>
    </location>
</feature>
<dbReference type="RefSeq" id="WP_187069448.1">
    <property type="nucleotide sequence ID" value="NZ_JACRYL010000001.1"/>
</dbReference>
<evidence type="ECO:0000256" key="7">
    <source>
        <dbReference type="SAM" id="Phobius"/>
    </source>
</evidence>
<keyword evidence="2" id="KW-0813">Transport</keyword>
<comment type="subcellular location">
    <subcellularLocation>
        <location evidence="1">Cell membrane</location>
        <topology evidence="1">Multi-pass membrane protein</topology>
    </subcellularLocation>
</comment>
<dbReference type="InterPro" id="IPR010290">
    <property type="entry name" value="TM_effector"/>
</dbReference>
<keyword evidence="5 7" id="KW-1133">Transmembrane helix</keyword>
<keyword evidence="4 7" id="KW-0812">Transmembrane</keyword>
<proteinExistence type="predicted"/>
<feature type="transmembrane region" description="Helical" evidence="7">
    <location>
        <begin position="79"/>
        <end position="99"/>
    </location>
</feature>
<organism evidence="9 10">
    <name type="scientific">Pedobacter fastidiosus</name>
    <dbReference type="NCBI Taxonomy" id="2765361"/>
    <lineage>
        <taxon>Bacteria</taxon>
        <taxon>Pseudomonadati</taxon>
        <taxon>Bacteroidota</taxon>
        <taxon>Sphingobacteriia</taxon>
        <taxon>Sphingobacteriales</taxon>
        <taxon>Sphingobacteriaceae</taxon>
        <taxon>Pedobacter</taxon>
    </lineage>
</organism>
<reference evidence="9 10" key="1">
    <citation type="submission" date="2020-08" db="EMBL/GenBank/DDBJ databases">
        <authorList>
            <person name="Sun Q."/>
            <person name="Inoue M."/>
        </authorList>
    </citation>
    <scope>NUCLEOTIDE SEQUENCE [LARGE SCALE GENOMIC DNA]</scope>
    <source>
        <strain evidence="9 10">CCM 8938</strain>
    </source>
</reference>
<evidence type="ECO:0000256" key="2">
    <source>
        <dbReference type="ARBA" id="ARBA00022448"/>
    </source>
</evidence>
<dbReference type="CDD" id="cd06173">
    <property type="entry name" value="MFS_MefA_like"/>
    <property type="match status" value="1"/>
</dbReference>
<sequence length="419" mass="45946">MKISTFNAFKSRNYRLYFGGQSVSLIGTWMQKTAVSWVIYSETHSKFMLGLTLFASLFPSFIFSFIGGVASDRYNRYKLLLITQIASMVQAVLMTMLIFFKHYSVWEIIALSALLGLINAFDVPARQSLVYEMVDDKADLPNALALNSSMVNLSRLIGPGLAGLALEKFGDDICFGLNAVSFIAVIGSLLMMKLPKYIAKPHTKNVIGELKEGFAYIKKTPSISLVILMLALISLLVLPFSTLIPVYAKDIFKGTASTFGVIDSVIGLGAFSGAIFLASLKPGRNLRKILAINTLVFGIGLMLFSHSTYYPLALLFATVSGFGMMSQITISNTLIQTTVDENMRGRVISFYAMAFFGMQPLGGLLIGGISQWIGTPDTVLLEGAIALIIGVLLYRKLRKEEVKNVEVSEPLNPPEMQKI</sequence>
<name>A0ABR7KLL6_9SPHI</name>
<dbReference type="PANTHER" id="PTHR23513:SF11">
    <property type="entry name" value="STAPHYLOFERRIN A TRANSPORTER"/>
    <property type="match status" value="1"/>
</dbReference>
<feature type="transmembrane region" description="Helical" evidence="7">
    <location>
        <begin position="225"/>
        <end position="248"/>
    </location>
</feature>
<dbReference type="SUPFAM" id="SSF103473">
    <property type="entry name" value="MFS general substrate transporter"/>
    <property type="match status" value="1"/>
</dbReference>
<evidence type="ECO:0000313" key="10">
    <source>
        <dbReference type="Proteomes" id="UP000652755"/>
    </source>
</evidence>
<keyword evidence="6 7" id="KW-0472">Membrane</keyword>
<dbReference type="Pfam" id="PF05977">
    <property type="entry name" value="MFS_3"/>
    <property type="match status" value="1"/>
</dbReference>
<feature type="transmembrane region" description="Helical" evidence="7">
    <location>
        <begin position="347"/>
        <end position="373"/>
    </location>
</feature>
<dbReference type="PANTHER" id="PTHR23513">
    <property type="entry name" value="INTEGRAL MEMBRANE EFFLUX PROTEIN-RELATED"/>
    <property type="match status" value="1"/>
</dbReference>
<dbReference type="InterPro" id="IPR020846">
    <property type="entry name" value="MFS_dom"/>
</dbReference>